<dbReference type="RefSeq" id="WP_266087613.1">
    <property type="nucleotide sequence ID" value="NZ_RKLV01000008.1"/>
</dbReference>
<evidence type="ECO:0000313" key="4">
    <source>
        <dbReference type="Proteomes" id="UP001149411"/>
    </source>
</evidence>
<keyword evidence="4" id="KW-1185">Reference proteome</keyword>
<comment type="caution">
    <text evidence="3">The sequence shown here is derived from an EMBL/GenBank/DDBJ whole genome shotgun (WGS) entry which is preliminary data.</text>
</comment>
<proteinExistence type="predicted"/>
<feature type="region of interest" description="Disordered" evidence="1">
    <location>
        <begin position="693"/>
        <end position="735"/>
    </location>
</feature>
<dbReference type="EMBL" id="RKLV01000008">
    <property type="protein sequence ID" value="MCX2819397.1"/>
    <property type="molecule type" value="Genomic_DNA"/>
</dbReference>
<feature type="compositionally biased region" description="Basic and acidic residues" evidence="1">
    <location>
        <begin position="1013"/>
        <end position="1023"/>
    </location>
</feature>
<dbReference type="PROSITE" id="PS51318">
    <property type="entry name" value="TAT"/>
    <property type="match status" value="1"/>
</dbReference>
<feature type="compositionally biased region" description="Polar residues" evidence="1">
    <location>
        <begin position="693"/>
        <end position="716"/>
    </location>
</feature>
<protein>
    <recommendedName>
        <fullName evidence="5">CARDB domain-containing protein</fullName>
    </recommendedName>
</protein>
<evidence type="ECO:0008006" key="5">
    <source>
        <dbReference type="Google" id="ProtNLM"/>
    </source>
</evidence>
<gene>
    <name evidence="3" type="ORF">EGH25_08545</name>
</gene>
<feature type="compositionally biased region" description="Polar residues" evidence="1">
    <location>
        <begin position="829"/>
        <end position="838"/>
    </location>
</feature>
<name>A0A9Q4GH33_9EURY</name>
<sequence length="1023" mass="106438">MRDDDEDEGGGWWGSNDRPPEGKTSRRRFLVTATASLVVVIIIVYLLLTSAAFAQQFIQPIGVSDVGGFNLQIDEATGEGLYIYPGAGGSSNCPDTRAGYPPSPDPEVGESVLPQVYLELLDAQIPENAELSFTKDIEVPDAIPGMAGFRIIITRDESNVSTPLTVGDATIGFTDVKADRIDLGGGSVDGFNLDLIINDRYRGDGSNEQIFGQYLIGGDRPRFGSSRFFTSDDPGSQFIVDGSFGGTLDIQNANANAHFLRFSELNELREFDLSIEYIQDKDNLDIAEGSCPIVGPGLFVTIDDVQDTGVGPGDTLDVETTIENPGADFTDGTVTATMRDDNDNIIWEDSQSVSRSGSGIDPVTFSDTVDAGASPGFYDVTVESPDDSSTATATIGDAPFYDVSGVQVTSTNIAEGDAVNVDAMVQNTGTITGNQDIVLNILDGSGNLVQVANADSSTGAQIPGGNTRDFDGTDAPPFTWQTSSGDAGSYTAQVATDDTADISGSFTVLSNTPNFQLSIQDTNTGGLNGNQQSQVTEGETANVTVKVNNVGVQSGTQNVVFETVDGNDNVVQRDTRSVSLAADDGSAGGPDETTVDLEWATTDGDSQDSYAYVVSTGNDTVNTGLGQKEQEILAPELQLVNVNADNSVDVGGAGTNNNALGTDVVIENTAGSNANSAISGDVYLDIDRTGSGFSQRDSQTGVSVSPGTQTVTLSTNIDRDSGAPNNEDGDSMSVRGRLEQGDPAVVPGSGTDTTTLNAPFYEISVTGVTPNSPQIGNTDPGTDAEDVDIDISISNEGGADGPDDFADTEIVETATTELGPSFGPLSPDESASVTQTGQPLDPDDELNAENAPTLTATVNPFTIETPYYTVTDSTFSTDHPEDFSYSGGGVTNGISVADGDDGDNDLTVSVDVTNNADVRDTTALDLDITGTADPGLENNIFGSDTTTATIDSGSTQNGVSLTYTAICDDYQGDADNANPDWDIDEDSGQPEISNGGEGEIVGPTGFTIDAGTTDDKDTTDPCG</sequence>
<dbReference type="InterPro" id="IPR006311">
    <property type="entry name" value="TAT_signal"/>
</dbReference>
<feature type="region of interest" description="Disordered" evidence="1">
    <location>
        <begin position="973"/>
        <end position="1023"/>
    </location>
</feature>
<feature type="transmembrane region" description="Helical" evidence="2">
    <location>
        <begin position="29"/>
        <end position="48"/>
    </location>
</feature>
<feature type="region of interest" description="Disordered" evidence="1">
    <location>
        <begin position="1"/>
        <end position="24"/>
    </location>
</feature>
<evidence type="ECO:0000256" key="1">
    <source>
        <dbReference type="SAM" id="MobiDB-lite"/>
    </source>
</evidence>
<dbReference type="AlphaFoldDB" id="A0A9Q4GH33"/>
<dbReference type="Proteomes" id="UP001149411">
    <property type="component" value="Unassembled WGS sequence"/>
</dbReference>
<organism evidence="3 4">
    <name type="scientific">Halorutilus salinus</name>
    <dbReference type="NCBI Taxonomy" id="2487751"/>
    <lineage>
        <taxon>Archaea</taxon>
        <taxon>Methanobacteriati</taxon>
        <taxon>Methanobacteriota</taxon>
        <taxon>Stenosarchaea group</taxon>
        <taxon>Halobacteria</taxon>
        <taxon>Halorutilales</taxon>
        <taxon>Halorutilaceae</taxon>
        <taxon>Halorutilus</taxon>
    </lineage>
</organism>
<evidence type="ECO:0000313" key="3">
    <source>
        <dbReference type="EMBL" id="MCX2819397.1"/>
    </source>
</evidence>
<evidence type="ECO:0000256" key="2">
    <source>
        <dbReference type="SAM" id="Phobius"/>
    </source>
</evidence>
<reference evidence="3" key="1">
    <citation type="submission" date="2022-09" db="EMBL/GenBank/DDBJ databases">
        <title>Haloadaptaus new haloarchaeum isolated from saline soil.</title>
        <authorList>
            <person name="Duran-Viseras A."/>
            <person name="Sanchez-Porro C."/>
            <person name="Ventosa A."/>
        </authorList>
    </citation>
    <scope>NUCLEOTIDE SEQUENCE</scope>
    <source>
        <strain evidence="3">F3-133</strain>
    </source>
</reference>
<keyword evidence="2" id="KW-0472">Membrane</keyword>
<keyword evidence="2" id="KW-1133">Transmembrane helix</keyword>
<accession>A0A9Q4GH33</accession>
<feature type="region of interest" description="Disordered" evidence="1">
    <location>
        <begin position="817"/>
        <end position="848"/>
    </location>
</feature>
<keyword evidence="2" id="KW-0812">Transmembrane</keyword>